<dbReference type="Proteomes" id="UP000704762">
    <property type="component" value="Unassembled WGS sequence"/>
</dbReference>
<dbReference type="EMBL" id="JAFBCF010000001">
    <property type="protein sequence ID" value="MBM7800547.1"/>
    <property type="molecule type" value="Genomic_DNA"/>
</dbReference>
<comment type="caution">
    <text evidence="3">The sequence shown here is derived from an EMBL/GenBank/DDBJ whole genome shotgun (WGS) entry which is preliminary data.</text>
</comment>
<dbReference type="InterPro" id="IPR036423">
    <property type="entry name" value="SOD-like_Cu/Zn_dom_sf"/>
</dbReference>
<evidence type="ECO:0008006" key="5">
    <source>
        <dbReference type="Google" id="ProtNLM"/>
    </source>
</evidence>
<accession>A0ABS2RPP4</accession>
<sequence>MTALRYSAMLAVTVALMLAPMSAAADTTVKGTLLEQNHSGATGTATLTALSNGGLRVVIHSQGLVPNQPHAQHLHGSAEGGHFGCPTLKMNDKNHDGILTNEEAMGEYGTIFFALTTSGGVTPHDGLDVKRMPVADSKGRINYDRAFPAAMIPPGLREHLSALHVVQHGIDVNHNGKYDVAALGVSTFAERLGLHGIPEEATDPASCGVVTGAGAAEPARHGAETGGAPPLGANGPTAAVGGALLLLSAAVARPWRRRRRSPVRSDDS</sequence>
<keyword evidence="2" id="KW-0732">Signal</keyword>
<evidence type="ECO:0000256" key="1">
    <source>
        <dbReference type="ARBA" id="ARBA00010457"/>
    </source>
</evidence>
<proteinExistence type="inferred from homology"/>
<evidence type="ECO:0000313" key="3">
    <source>
        <dbReference type="EMBL" id="MBM7800547.1"/>
    </source>
</evidence>
<keyword evidence="4" id="KW-1185">Reference proteome</keyword>
<evidence type="ECO:0000313" key="4">
    <source>
        <dbReference type="Proteomes" id="UP000704762"/>
    </source>
</evidence>
<name>A0ABS2RPP4_9ACTN</name>
<protein>
    <recommendedName>
        <fullName evidence="5">CHRD domain-containing protein</fullName>
    </recommendedName>
</protein>
<feature type="chain" id="PRO_5045480978" description="CHRD domain-containing protein" evidence="2">
    <location>
        <begin position="26"/>
        <end position="268"/>
    </location>
</feature>
<dbReference type="RefSeq" id="WP_204919893.1">
    <property type="nucleotide sequence ID" value="NZ_BAAAQP010000003.1"/>
</dbReference>
<evidence type="ECO:0000256" key="2">
    <source>
        <dbReference type="SAM" id="SignalP"/>
    </source>
</evidence>
<gene>
    <name evidence="3" type="ORF">JOE57_003468</name>
</gene>
<dbReference type="SUPFAM" id="SSF49329">
    <property type="entry name" value="Cu,Zn superoxide dismutase-like"/>
    <property type="match status" value="1"/>
</dbReference>
<feature type="signal peptide" evidence="2">
    <location>
        <begin position="1"/>
        <end position="25"/>
    </location>
</feature>
<organism evidence="3 4">
    <name type="scientific">Microlunatus panaciterrae</name>
    <dbReference type="NCBI Taxonomy" id="400768"/>
    <lineage>
        <taxon>Bacteria</taxon>
        <taxon>Bacillati</taxon>
        <taxon>Actinomycetota</taxon>
        <taxon>Actinomycetes</taxon>
        <taxon>Propionibacteriales</taxon>
        <taxon>Propionibacteriaceae</taxon>
        <taxon>Microlunatus</taxon>
    </lineage>
</organism>
<comment type="similarity">
    <text evidence="1">Belongs to the Cu-Zn superoxide dismutase family.</text>
</comment>
<reference evidence="3 4" key="1">
    <citation type="submission" date="2021-01" db="EMBL/GenBank/DDBJ databases">
        <title>Sequencing the genomes of 1000 actinobacteria strains.</title>
        <authorList>
            <person name="Klenk H.-P."/>
        </authorList>
    </citation>
    <scope>NUCLEOTIDE SEQUENCE [LARGE SCALE GENOMIC DNA]</scope>
    <source>
        <strain evidence="3 4">DSM 18662</strain>
    </source>
</reference>